<dbReference type="GO" id="GO:0008324">
    <property type="term" value="F:monoatomic cation transmembrane transporter activity"/>
    <property type="evidence" value="ECO:0007669"/>
    <property type="project" value="InterPro"/>
</dbReference>
<dbReference type="GO" id="GO:0016020">
    <property type="term" value="C:membrane"/>
    <property type="evidence" value="ECO:0007669"/>
    <property type="project" value="UniProtKB-SubCell"/>
</dbReference>
<organism evidence="9 10">
    <name type="scientific">Glycomyces albidus</name>
    <dbReference type="NCBI Taxonomy" id="2656774"/>
    <lineage>
        <taxon>Bacteria</taxon>
        <taxon>Bacillati</taxon>
        <taxon>Actinomycetota</taxon>
        <taxon>Actinomycetes</taxon>
        <taxon>Glycomycetales</taxon>
        <taxon>Glycomycetaceae</taxon>
        <taxon>Glycomyces</taxon>
    </lineage>
</organism>
<keyword evidence="3 7" id="KW-0812">Transmembrane</keyword>
<evidence type="ECO:0000259" key="8">
    <source>
        <dbReference type="Pfam" id="PF01545"/>
    </source>
</evidence>
<evidence type="ECO:0000256" key="2">
    <source>
        <dbReference type="ARBA" id="ARBA00022448"/>
    </source>
</evidence>
<dbReference type="InterPro" id="IPR058533">
    <property type="entry name" value="Cation_efflux_TM"/>
</dbReference>
<dbReference type="Proteomes" id="UP000477750">
    <property type="component" value="Unassembled WGS sequence"/>
</dbReference>
<feature type="transmembrane region" description="Helical" evidence="7">
    <location>
        <begin position="45"/>
        <end position="62"/>
    </location>
</feature>
<dbReference type="SUPFAM" id="SSF161111">
    <property type="entry name" value="Cation efflux protein transmembrane domain-like"/>
    <property type="match status" value="1"/>
</dbReference>
<dbReference type="PANTHER" id="PTHR13414:SF9">
    <property type="entry name" value="PROTON-COUPLED ZINC ANTIPORTER SLC30A9, MITOCHONDRIAL"/>
    <property type="match status" value="1"/>
</dbReference>
<gene>
    <name evidence="9" type="ORF">GFD30_02830</name>
</gene>
<dbReference type="InterPro" id="IPR002524">
    <property type="entry name" value="Cation_efflux"/>
</dbReference>
<evidence type="ECO:0000313" key="9">
    <source>
        <dbReference type="EMBL" id="MQM24522.1"/>
    </source>
</evidence>
<dbReference type="RefSeq" id="WP_153023683.1">
    <property type="nucleotide sequence ID" value="NZ_WIAO01000002.1"/>
</dbReference>
<accession>A0A6L5G4H5</accession>
<dbReference type="InterPro" id="IPR027469">
    <property type="entry name" value="Cation_efflux_TMD_sf"/>
</dbReference>
<keyword evidence="10" id="KW-1185">Reference proteome</keyword>
<comment type="subcellular location">
    <subcellularLocation>
        <location evidence="1">Membrane</location>
        <topology evidence="1">Multi-pass membrane protein</topology>
    </subcellularLocation>
</comment>
<keyword evidence="2" id="KW-0813">Transport</keyword>
<dbReference type="PANTHER" id="PTHR13414">
    <property type="entry name" value="HUEL-CATION TRANSPORTER"/>
    <property type="match status" value="1"/>
</dbReference>
<keyword evidence="4 7" id="KW-1133">Transmembrane helix</keyword>
<evidence type="ECO:0000256" key="4">
    <source>
        <dbReference type="ARBA" id="ARBA00022989"/>
    </source>
</evidence>
<name>A0A6L5G4H5_9ACTN</name>
<evidence type="ECO:0000313" key="10">
    <source>
        <dbReference type="Proteomes" id="UP000477750"/>
    </source>
</evidence>
<dbReference type="Gene3D" id="1.20.1510.10">
    <property type="entry name" value="Cation efflux protein transmembrane domain"/>
    <property type="match status" value="1"/>
</dbReference>
<evidence type="ECO:0000256" key="6">
    <source>
        <dbReference type="SAM" id="MobiDB-lite"/>
    </source>
</evidence>
<feature type="transmembrane region" description="Helical" evidence="7">
    <location>
        <begin position="82"/>
        <end position="105"/>
    </location>
</feature>
<feature type="transmembrane region" description="Helical" evidence="7">
    <location>
        <begin position="12"/>
        <end position="39"/>
    </location>
</feature>
<feature type="transmembrane region" description="Helical" evidence="7">
    <location>
        <begin position="167"/>
        <end position="188"/>
    </location>
</feature>
<evidence type="ECO:0000256" key="1">
    <source>
        <dbReference type="ARBA" id="ARBA00004141"/>
    </source>
</evidence>
<dbReference type="InterPro" id="IPR040177">
    <property type="entry name" value="SLC30A9"/>
</dbReference>
<dbReference type="Pfam" id="PF01545">
    <property type="entry name" value="Cation_efflux"/>
    <property type="match status" value="1"/>
</dbReference>
<evidence type="ECO:0000256" key="7">
    <source>
        <dbReference type="SAM" id="Phobius"/>
    </source>
</evidence>
<keyword evidence="5 7" id="KW-0472">Membrane</keyword>
<evidence type="ECO:0000256" key="3">
    <source>
        <dbReference type="ARBA" id="ARBA00022692"/>
    </source>
</evidence>
<sequence length="337" mass="35353">MSDATEVKSESVLTVLLAGLMNLAIAVAKLVAGILSGSAAMVSEAAHSAADTVTEIMLYIALRNSVKRPDEAHPFGYGSTAYMWAALAAAFTFVAGGLFSITHGFHSMDAEGETDFLVSYVVLGISFVLEAVSFGRTIVQLRSESRQWNVRPSRFLKHTPDTSLKAVFLEDLAALIGLLLAAAGLALTEITGDPFFDGGASILIGVLLLVVAVMLGHANLSLLIGRSLPPRFQAAVRTQLEAGEEIAAVQELLTLQLGPTSVLVAAKIDYRDSADGAAIEAASRAAEARLRERYPQITYVYLSPWGDAPLQDGGDSPSVDGGNASPEHGGDAGLSPR</sequence>
<dbReference type="AlphaFoldDB" id="A0A6L5G4H5"/>
<feature type="region of interest" description="Disordered" evidence="6">
    <location>
        <begin position="310"/>
        <end position="337"/>
    </location>
</feature>
<evidence type="ECO:0000256" key="5">
    <source>
        <dbReference type="ARBA" id="ARBA00023136"/>
    </source>
</evidence>
<reference evidence="9 10" key="1">
    <citation type="submission" date="2019-10" db="EMBL/GenBank/DDBJ databases">
        <title>Glycomyces albidus sp. nov., a novel actinomycete isolated from rhizosphere soil of wheat (Triticum aestivum L.).</title>
        <authorList>
            <person name="Qian L."/>
        </authorList>
    </citation>
    <scope>NUCLEOTIDE SEQUENCE [LARGE SCALE GENOMIC DNA]</scope>
    <source>
        <strain evidence="9 10">NEAU-7082</strain>
    </source>
</reference>
<proteinExistence type="predicted"/>
<feature type="transmembrane region" description="Helical" evidence="7">
    <location>
        <begin position="117"/>
        <end position="139"/>
    </location>
</feature>
<dbReference type="GO" id="GO:0006829">
    <property type="term" value="P:zinc ion transport"/>
    <property type="evidence" value="ECO:0007669"/>
    <property type="project" value="InterPro"/>
</dbReference>
<feature type="domain" description="Cation efflux protein transmembrane" evidence="8">
    <location>
        <begin position="15"/>
        <end position="224"/>
    </location>
</feature>
<protein>
    <submittedName>
        <fullName evidence="9">Cation diffusion facilitator family transporter</fullName>
    </submittedName>
</protein>
<feature type="transmembrane region" description="Helical" evidence="7">
    <location>
        <begin position="200"/>
        <end position="224"/>
    </location>
</feature>
<dbReference type="EMBL" id="WIAO01000002">
    <property type="protein sequence ID" value="MQM24522.1"/>
    <property type="molecule type" value="Genomic_DNA"/>
</dbReference>
<comment type="caution">
    <text evidence="9">The sequence shown here is derived from an EMBL/GenBank/DDBJ whole genome shotgun (WGS) entry which is preliminary data.</text>
</comment>
<dbReference type="NCBIfam" id="TIGR01297">
    <property type="entry name" value="CDF"/>
    <property type="match status" value="1"/>
</dbReference>